<evidence type="ECO:0000313" key="2">
    <source>
        <dbReference type="Proteomes" id="UP001199916"/>
    </source>
</evidence>
<accession>A0ABS8YHC4</accession>
<dbReference type="EMBL" id="JAJNBZ010000006">
    <property type="protein sequence ID" value="MCE5169746.1"/>
    <property type="molecule type" value="Genomic_DNA"/>
</dbReference>
<dbReference type="RefSeq" id="WP_233696655.1">
    <property type="nucleotide sequence ID" value="NZ_JAJNBZ010000006.1"/>
</dbReference>
<comment type="caution">
    <text evidence="1">The sequence shown here is derived from an EMBL/GenBank/DDBJ whole genome shotgun (WGS) entry which is preliminary data.</text>
</comment>
<evidence type="ECO:0000313" key="1">
    <source>
        <dbReference type="EMBL" id="MCE5169746.1"/>
    </source>
</evidence>
<proteinExistence type="predicted"/>
<protein>
    <submittedName>
        <fullName evidence="1">Gluconate 2-dehydrogenase subunit 3 family protein</fullName>
    </submittedName>
</protein>
<name>A0ABS8YHC4_9BACL</name>
<reference evidence="1 2" key="1">
    <citation type="submission" date="2021-11" db="EMBL/GenBank/DDBJ databases">
        <title>Draft genome sequence of Paenibacillus profundus YoMME, a new Gram-positive bacteria with exoelectrogenic properties.</title>
        <authorList>
            <person name="Hubenova Y."/>
            <person name="Hubenova E."/>
            <person name="Manasiev Y."/>
            <person name="Peykov S."/>
            <person name="Mitov M."/>
        </authorList>
    </citation>
    <scope>NUCLEOTIDE SEQUENCE [LARGE SCALE GENOMIC DNA]</scope>
    <source>
        <strain evidence="1 2">YoMME</strain>
    </source>
</reference>
<sequence>MAKKSHYPSFDVMKERDEWDSHTQDIVTERLREDTTCQSLQELELATLGAVCRLLVDDDRDNVILYILVHFDQIITSKTGEGQRKTGVPEEKTLIREGLQLLDNKARNEHGTPFDQLEGAEQSEILERLSQGKLQISPEWTALKQKGLFKKLLGTAIDAYCSHPDIWSEIGYAGPAYPRGYVRGDIGQLDPWEAKTEA</sequence>
<gene>
    <name evidence="1" type="ORF">LQV63_10510</name>
</gene>
<dbReference type="Pfam" id="PF13618">
    <property type="entry name" value="Gluconate_2-dh3"/>
    <property type="match status" value="1"/>
</dbReference>
<dbReference type="Proteomes" id="UP001199916">
    <property type="component" value="Unassembled WGS sequence"/>
</dbReference>
<keyword evidence="2" id="KW-1185">Reference proteome</keyword>
<dbReference type="InterPro" id="IPR027056">
    <property type="entry name" value="Gluconate_2DH_su3"/>
</dbReference>
<organism evidence="1 2">
    <name type="scientific">Paenibacillus profundus</name>
    <dbReference type="NCBI Taxonomy" id="1173085"/>
    <lineage>
        <taxon>Bacteria</taxon>
        <taxon>Bacillati</taxon>
        <taxon>Bacillota</taxon>
        <taxon>Bacilli</taxon>
        <taxon>Bacillales</taxon>
        <taxon>Paenibacillaceae</taxon>
        <taxon>Paenibacillus</taxon>
    </lineage>
</organism>